<dbReference type="EMBL" id="KL198035">
    <property type="protein sequence ID" value="KDQ14885.1"/>
    <property type="molecule type" value="Genomic_DNA"/>
</dbReference>
<evidence type="ECO:0000313" key="4">
    <source>
        <dbReference type="Proteomes" id="UP000027195"/>
    </source>
</evidence>
<dbReference type="AlphaFoldDB" id="A0A067MJK4"/>
<dbReference type="InterPro" id="IPR057678">
    <property type="entry name" value="DUF7918"/>
</dbReference>
<feature type="compositionally biased region" description="Acidic residues" evidence="1">
    <location>
        <begin position="287"/>
        <end position="299"/>
    </location>
</feature>
<keyword evidence="4" id="KW-1185">Reference proteome</keyword>
<feature type="compositionally biased region" description="Basic residues" evidence="1">
    <location>
        <begin position="219"/>
        <end position="231"/>
    </location>
</feature>
<dbReference type="STRING" id="930990.A0A067MJK4"/>
<dbReference type="HOGENOM" id="CLU_060356_3_1_1"/>
<proteinExistence type="predicted"/>
<feature type="region of interest" description="Disordered" evidence="1">
    <location>
        <begin position="216"/>
        <end position="243"/>
    </location>
</feature>
<dbReference type="Proteomes" id="UP000027195">
    <property type="component" value="Unassembled WGS sequence"/>
</dbReference>
<accession>A0A067MJK4</accession>
<organism evidence="3 4">
    <name type="scientific">Botryobasidium botryosum (strain FD-172 SS1)</name>
    <dbReference type="NCBI Taxonomy" id="930990"/>
    <lineage>
        <taxon>Eukaryota</taxon>
        <taxon>Fungi</taxon>
        <taxon>Dikarya</taxon>
        <taxon>Basidiomycota</taxon>
        <taxon>Agaricomycotina</taxon>
        <taxon>Agaricomycetes</taxon>
        <taxon>Cantharellales</taxon>
        <taxon>Botryobasidiaceae</taxon>
        <taxon>Botryobasidium</taxon>
    </lineage>
</organism>
<sequence length="299" mass="32640">MPITHRGFSAWIKSEGAELTAYNPIVEGRTISCWIPSEEGEKFKVYWKDIIGGVATRGTIYFDGSPKPATATRVMPGTKPGTTTSKAGARLTETTIKPFLFSKLHTTDDESASSSVSPDLGSIRLSIERVIAKKASTPVKVGGRFAKQVPGAVHEKSKKAGSHVISYGDEENTGKRTFTHYKTQPYDPSDTSPWVTFIFRYRPLDLLQANGIAPASTAKTKRNRDKSRKIKSNAGDGGIDDADAEEISALEERLRLLKGKRKLVSDPGTSAKKLKSEETPPIKNELAVEDSEEEVIDLT</sequence>
<protein>
    <recommendedName>
        <fullName evidence="2">DUF7918 domain-containing protein</fullName>
    </recommendedName>
</protein>
<feature type="region of interest" description="Disordered" evidence="1">
    <location>
        <begin position="264"/>
        <end position="299"/>
    </location>
</feature>
<name>A0A067MJK4_BOTB1</name>
<dbReference type="PANTHER" id="PTHR36223:SF1">
    <property type="entry name" value="TRANSCRIPTION ELONGATION FACTOR EAF N-TERMINAL DOMAIN-CONTAINING PROTEIN"/>
    <property type="match status" value="1"/>
</dbReference>
<gene>
    <name evidence="3" type="ORF">BOTBODRAFT_32248</name>
</gene>
<dbReference type="OrthoDB" id="3364132at2759"/>
<reference evidence="4" key="1">
    <citation type="journal article" date="2014" name="Proc. Natl. Acad. Sci. U.S.A.">
        <title>Extensive sampling of basidiomycete genomes demonstrates inadequacy of the white-rot/brown-rot paradigm for wood decay fungi.</title>
        <authorList>
            <person name="Riley R."/>
            <person name="Salamov A.A."/>
            <person name="Brown D.W."/>
            <person name="Nagy L.G."/>
            <person name="Floudas D."/>
            <person name="Held B.W."/>
            <person name="Levasseur A."/>
            <person name="Lombard V."/>
            <person name="Morin E."/>
            <person name="Otillar R."/>
            <person name="Lindquist E.A."/>
            <person name="Sun H."/>
            <person name="LaButti K.M."/>
            <person name="Schmutz J."/>
            <person name="Jabbour D."/>
            <person name="Luo H."/>
            <person name="Baker S.E."/>
            <person name="Pisabarro A.G."/>
            <person name="Walton J.D."/>
            <person name="Blanchette R.A."/>
            <person name="Henrissat B."/>
            <person name="Martin F."/>
            <person name="Cullen D."/>
            <person name="Hibbett D.S."/>
            <person name="Grigoriev I.V."/>
        </authorList>
    </citation>
    <scope>NUCLEOTIDE SEQUENCE [LARGE SCALE GENOMIC DNA]</scope>
    <source>
        <strain evidence="4">FD-172 SS1</strain>
    </source>
</reference>
<dbReference type="PANTHER" id="PTHR36223">
    <property type="entry name" value="BETA-LACTAMASE-TYPE TRANSPEPTIDASE FOLD DOMAIN CONTAINING PROTEIN"/>
    <property type="match status" value="1"/>
</dbReference>
<dbReference type="Pfam" id="PF25534">
    <property type="entry name" value="DUF7918"/>
    <property type="match status" value="1"/>
</dbReference>
<evidence type="ECO:0000256" key="1">
    <source>
        <dbReference type="SAM" id="MobiDB-lite"/>
    </source>
</evidence>
<feature type="domain" description="DUF7918" evidence="2">
    <location>
        <begin position="11"/>
        <end position="215"/>
    </location>
</feature>
<dbReference type="InParanoid" id="A0A067MJK4"/>
<evidence type="ECO:0000313" key="3">
    <source>
        <dbReference type="EMBL" id="KDQ14885.1"/>
    </source>
</evidence>
<evidence type="ECO:0000259" key="2">
    <source>
        <dbReference type="Pfam" id="PF25534"/>
    </source>
</evidence>